<dbReference type="InterPro" id="IPR041679">
    <property type="entry name" value="DNA2/NAM7-like_C"/>
</dbReference>
<protein>
    <submittedName>
        <fullName evidence="3">Uncharacterized protein</fullName>
    </submittedName>
</protein>
<dbReference type="InterPro" id="IPR047187">
    <property type="entry name" value="SF1_C_Upf1"/>
</dbReference>
<feature type="domain" description="DNA2/NAM7 helicase helicase" evidence="1">
    <location>
        <begin position="245"/>
        <end position="532"/>
    </location>
</feature>
<evidence type="ECO:0000259" key="1">
    <source>
        <dbReference type="Pfam" id="PF13086"/>
    </source>
</evidence>
<proteinExistence type="predicted"/>
<accession>A0A8S1PXL2</accession>
<name>A0A8S1PXL2_9CILI</name>
<evidence type="ECO:0000313" key="4">
    <source>
        <dbReference type="Proteomes" id="UP000692954"/>
    </source>
</evidence>
<dbReference type="InterPro" id="IPR041677">
    <property type="entry name" value="DNA2/NAM7_AAA_11"/>
</dbReference>
<evidence type="ECO:0000313" key="3">
    <source>
        <dbReference type="EMBL" id="CAD8107812.1"/>
    </source>
</evidence>
<feature type="domain" description="DNA2/NAM7 helicase-like C-terminal" evidence="2">
    <location>
        <begin position="540"/>
        <end position="744"/>
    </location>
</feature>
<dbReference type="CDD" id="cd18808">
    <property type="entry name" value="SF1_C_Upf1"/>
    <property type="match status" value="1"/>
</dbReference>
<comment type="caution">
    <text evidence="3">The sequence shown here is derived from an EMBL/GenBank/DDBJ whole genome shotgun (WGS) entry which is preliminary data.</text>
</comment>
<dbReference type="Pfam" id="PF13086">
    <property type="entry name" value="AAA_11"/>
    <property type="match status" value="1"/>
</dbReference>
<organism evidence="3 4">
    <name type="scientific">Paramecium sonneborni</name>
    <dbReference type="NCBI Taxonomy" id="65129"/>
    <lineage>
        <taxon>Eukaryota</taxon>
        <taxon>Sar</taxon>
        <taxon>Alveolata</taxon>
        <taxon>Ciliophora</taxon>
        <taxon>Intramacronucleata</taxon>
        <taxon>Oligohymenophorea</taxon>
        <taxon>Peniculida</taxon>
        <taxon>Parameciidae</taxon>
        <taxon>Paramecium</taxon>
    </lineage>
</organism>
<dbReference type="OrthoDB" id="306218at2759"/>
<dbReference type="PANTHER" id="PTHR10887:SF495">
    <property type="entry name" value="HELICASE SENATAXIN ISOFORM X1-RELATED"/>
    <property type="match status" value="1"/>
</dbReference>
<dbReference type="PANTHER" id="PTHR10887">
    <property type="entry name" value="DNA2/NAM7 HELICASE FAMILY"/>
    <property type="match status" value="1"/>
</dbReference>
<gene>
    <name evidence="3" type="ORF">PSON_ATCC_30995.1.T0890216</name>
</gene>
<evidence type="ECO:0000259" key="2">
    <source>
        <dbReference type="Pfam" id="PF13087"/>
    </source>
</evidence>
<dbReference type="InterPro" id="IPR045055">
    <property type="entry name" value="DNA2/NAM7-like"/>
</dbReference>
<dbReference type="Proteomes" id="UP000692954">
    <property type="component" value="Unassembled WGS sequence"/>
</dbReference>
<dbReference type="Pfam" id="PF13087">
    <property type="entry name" value="AAA_12"/>
    <property type="match status" value="1"/>
</dbReference>
<sequence>MHQNPSQYNSLMHLISNVAYKKAQNRHDLENLIGFRTFKSANQYQRKIFPLLQNEYYQSIQRDLRSCQRSLIERNSYPIVLKIKICENEYEGYKFKILEEIETKDKKNKLLWKYRHYADYLIFKESSQYIGAIYIQDPNNLEYFSSLAIINQKGENQYLLLPNNIALIFPVGIFDYITNVYFQPISPISAYQTEANILFQLENCPYYKLILQPIEDLNEIQPSDFAIKVREQQQYYFENETFKKQFNKEQLQAIYHSLNFKKRITIINGPPGTGKTQTIIGIISIMAELLDFEENKKKGAILILAKSNSVVNDLVRKINKNTQEKDSIIYCFDYKPEFLKVIRFGRPSLCDQDIAKLSLEIQAQNEFFQQFSQQIGEIEKLYITESIKQILQQKQLDNYQEYLEFTQQQITLISLLSYIEDLNRYSVNRIILNAYGNFYHQLSQFWKQNKDKYDKIEQQFLSQSHIIVSTLNSCTNQCLTQYFQNVNFRMCIVDEAPTALEPSLLIPLVKYTNIEKIVLLGDINQLSPIVVAKDSKNLGYNRSLFQRLSEGLNKSTFQLIYQYRQMNNLAEITSQLFYKNSLRNGNQIQQFPDWISQKVSYNRNRLFFSAPSQTETMVETSRKNDFECCAIVKLIKYLLHDLDIKNHQKGITIISGYSAQKHNLFKSLHNEIFQVKKDQKGYNKIIRLSDLIELDTVDSFQGKENDIIILSLVRSNKQAGFLTDKKRTNVALSRAKYCQYIFGTYQTMSRNLLNWNKVFKLLEPKNEIINYTQEDLDNPNFFEQTLKLE</sequence>
<dbReference type="GO" id="GO:0004386">
    <property type="term" value="F:helicase activity"/>
    <property type="evidence" value="ECO:0007669"/>
    <property type="project" value="InterPro"/>
</dbReference>
<dbReference type="FunFam" id="3.40.50.300:FF:003992">
    <property type="entry name" value="Uncharacterized protein"/>
    <property type="match status" value="1"/>
</dbReference>
<dbReference type="AlphaFoldDB" id="A0A8S1PXL2"/>
<dbReference type="EMBL" id="CAJJDN010000089">
    <property type="protein sequence ID" value="CAD8107812.1"/>
    <property type="molecule type" value="Genomic_DNA"/>
</dbReference>
<reference evidence="3" key="1">
    <citation type="submission" date="2021-01" db="EMBL/GenBank/DDBJ databases">
        <authorList>
            <consortium name="Genoscope - CEA"/>
            <person name="William W."/>
        </authorList>
    </citation>
    <scope>NUCLEOTIDE SEQUENCE</scope>
</reference>
<keyword evidence="4" id="KW-1185">Reference proteome</keyword>